<feature type="region of interest" description="Disordered" evidence="1">
    <location>
        <begin position="1"/>
        <end position="35"/>
    </location>
</feature>
<sequence>MDDRSDSPPPSSPCELFPACKEGDHGTYQSADGHHHAAKPIGKYYFTEDALKQDLHALRKGEVYERNEFYKRAKSWYKAEIDRLLHLEKIKEETEYQQPYSPTSPPTASTNRLFSSSPSVKSLRSGSPVLAKEPTRVQPSRAAKRKQQEDKPEEQQSQKRRPGAVSAYSIHSQGDYTLEAYDWSQFQTRNADEHTQSPWSHIQLQGLDVAYFTMRLERAVQAKVSSLISSGFLQRRSTFRCLLETPRYRKKARRTVFEPAASVSQGEGWRPPAFSSSPLSPPPVSSQVESSAVLDESEDEGEVWESLLETWAANEARKRRQSVMDTEKEMQRKRQEGTPAPEASMDISPTLGRWPGGGGAAVLGKRNRIPVENLERENAVEVSGLRFAVDLCASFQGREEFARFLML</sequence>
<feature type="compositionally biased region" description="Basic and acidic residues" evidence="1">
    <location>
        <begin position="146"/>
        <end position="157"/>
    </location>
</feature>
<dbReference type="EMBL" id="MU864403">
    <property type="protein sequence ID" value="KAK4187398.1"/>
    <property type="molecule type" value="Genomic_DNA"/>
</dbReference>
<gene>
    <name evidence="2" type="ORF">QBC35DRAFT_498703</name>
</gene>
<protein>
    <submittedName>
        <fullName evidence="2">Uncharacterized protein</fullName>
    </submittedName>
</protein>
<reference evidence="2" key="1">
    <citation type="journal article" date="2023" name="Mol. Phylogenet. Evol.">
        <title>Genome-scale phylogeny and comparative genomics of the fungal order Sordariales.</title>
        <authorList>
            <person name="Hensen N."/>
            <person name="Bonometti L."/>
            <person name="Westerberg I."/>
            <person name="Brannstrom I.O."/>
            <person name="Guillou S."/>
            <person name="Cros-Aarteil S."/>
            <person name="Calhoun S."/>
            <person name="Haridas S."/>
            <person name="Kuo A."/>
            <person name="Mondo S."/>
            <person name="Pangilinan J."/>
            <person name="Riley R."/>
            <person name="LaButti K."/>
            <person name="Andreopoulos B."/>
            <person name="Lipzen A."/>
            <person name="Chen C."/>
            <person name="Yan M."/>
            <person name="Daum C."/>
            <person name="Ng V."/>
            <person name="Clum A."/>
            <person name="Steindorff A."/>
            <person name="Ohm R.A."/>
            <person name="Martin F."/>
            <person name="Silar P."/>
            <person name="Natvig D.O."/>
            <person name="Lalanne C."/>
            <person name="Gautier V."/>
            <person name="Ament-Velasquez S.L."/>
            <person name="Kruys A."/>
            <person name="Hutchinson M.I."/>
            <person name="Powell A.J."/>
            <person name="Barry K."/>
            <person name="Miller A.N."/>
            <person name="Grigoriev I.V."/>
            <person name="Debuchy R."/>
            <person name="Gladieux P."/>
            <person name="Hiltunen Thoren M."/>
            <person name="Johannesson H."/>
        </authorList>
    </citation>
    <scope>NUCLEOTIDE SEQUENCE</scope>
    <source>
        <strain evidence="2">PSN309</strain>
    </source>
</reference>
<feature type="compositionally biased region" description="Polar residues" evidence="1">
    <location>
        <begin position="108"/>
        <end position="125"/>
    </location>
</feature>
<keyword evidence="3" id="KW-1185">Reference proteome</keyword>
<proteinExistence type="predicted"/>
<evidence type="ECO:0000313" key="2">
    <source>
        <dbReference type="EMBL" id="KAK4187398.1"/>
    </source>
</evidence>
<evidence type="ECO:0000313" key="3">
    <source>
        <dbReference type="Proteomes" id="UP001302126"/>
    </source>
</evidence>
<feature type="region of interest" description="Disordered" evidence="1">
    <location>
        <begin position="319"/>
        <end position="355"/>
    </location>
</feature>
<organism evidence="2 3">
    <name type="scientific">Podospora australis</name>
    <dbReference type="NCBI Taxonomy" id="1536484"/>
    <lineage>
        <taxon>Eukaryota</taxon>
        <taxon>Fungi</taxon>
        <taxon>Dikarya</taxon>
        <taxon>Ascomycota</taxon>
        <taxon>Pezizomycotina</taxon>
        <taxon>Sordariomycetes</taxon>
        <taxon>Sordariomycetidae</taxon>
        <taxon>Sordariales</taxon>
        <taxon>Podosporaceae</taxon>
        <taxon>Podospora</taxon>
    </lineage>
</organism>
<feature type="region of interest" description="Disordered" evidence="1">
    <location>
        <begin position="94"/>
        <end position="168"/>
    </location>
</feature>
<dbReference type="AlphaFoldDB" id="A0AAN6WS97"/>
<feature type="compositionally biased region" description="Basic and acidic residues" evidence="1">
    <location>
        <begin position="325"/>
        <end position="336"/>
    </location>
</feature>
<dbReference type="Proteomes" id="UP001302126">
    <property type="component" value="Unassembled WGS sequence"/>
</dbReference>
<accession>A0AAN6WS97</accession>
<name>A0AAN6WS97_9PEZI</name>
<reference evidence="2" key="2">
    <citation type="submission" date="2023-05" db="EMBL/GenBank/DDBJ databases">
        <authorList>
            <consortium name="Lawrence Berkeley National Laboratory"/>
            <person name="Steindorff A."/>
            <person name="Hensen N."/>
            <person name="Bonometti L."/>
            <person name="Westerberg I."/>
            <person name="Brannstrom I.O."/>
            <person name="Guillou S."/>
            <person name="Cros-Aarteil S."/>
            <person name="Calhoun S."/>
            <person name="Haridas S."/>
            <person name="Kuo A."/>
            <person name="Mondo S."/>
            <person name="Pangilinan J."/>
            <person name="Riley R."/>
            <person name="Labutti K."/>
            <person name="Andreopoulos B."/>
            <person name="Lipzen A."/>
            <person name="Chen C."/>
            <person name="Yanf M."/>
            <person name="Daum C."/>
            <person name="Ng V."/>
            <person name="Clum A."/>
            <person name="Ohm R."/>
            <person name="Martin F."/>
            <person name="Silar P."/>
            <person name="Natvig D."/>
            <person name="Lalanne C."/>
            <person name="Gautier V."/>
            <person name="Ament-Velasquez S.L."/>
            <person name="Kruys A."/>
            <person name="Hutchinson M.I."/>
            <person name="Powell A.J."/>
            <person name="Barry K."/>
            <person name="Miller A.N."/>
            <person name="Grigoriev I.V."/>
            <person name="Debuchy R."/>
            <person name="Gladieux P."/>
            <person name="Thoren M.H."/>
            <person name="Johannesson H."/>
        </authorList>
    </citation>
    <scope>NUCLEOTIDE SEQUENCE</scope>
    <source>
        <strain evidence="2">PSN309</strain>
    </source>
</reference>
<evidence type="ECO:0000256" key="1">
    <source>
        <dbReference type="SAM" id="MobiDB-lite"/>
    </source>
</evidence>
<comment type="caution">
    <text evidence="2">The sequence shown here is derived from an EMBL/GenBank/DDBJ whole genome shotgun (WGS) entry which is preliminary data.</text>
</comment>
<feature type="region of interest" description="Disordered" evidence="1">
    <location>
        <begin position="257"/>
        <end position="291"/>
    </location>
</feature>